<dbReference type="AlphaFoldDB" id="A0A8X6MX65"/>
<name>A0A8X6MX65_NEPPI</name>
<protein>
    <submittedName>
        <fullName evidence="2">Uncharacterized protein</fullName>
    </submittedName>
</protein>
<reference evidence="2" key="1">
    <citation type="submission" date="2020-08" db="EMBL/GenBank/DDBJ databases">
        <title>Multicomponent nature underlies the extraordinary mechanical properties of spider dragline silk.</title>
        <authorList>
            <person name="Kono N."/>
            <person name="Nakamura H."/>
            <person name="Mori M."/>
            <person name="Yoshida Y."/>
            <person name="Ohtoshi R."/>
            <person name="Malay A.D."/>
            <person name="Moran D.A.P."/>
            <person name="Tomita M."/>
            <person name="Numata K."/>
            <person name="Arakawa K."/>
        </authorList>
    </citation>
    <scope>NUCLEOTIDE SEQUENCE</scope>
</reference>
<dbReference type="EMBL" id="BMAW01003207">
    <property type="protein sequence ID" value="GFS82357.1"/>
    <property type="molecule type" value="Genomic_DNA"/>
</dbReference>
<evidence type="ECO:0000256" key="1">
    <source>
        <dbReference type="SAM" id="MobiDB-lite"/>
    </source>
</evidence>
<sequence length="92" mass="10003">MGPLASASQAVQASRYSWVCPYSVQMACSTASALFRLQLADFILQLPGLGRSVGSHRVQWIGSVVDTMDQRSSSRSHKLLSEGASDRMTLTR</sequence>
<accession>A0A8X6MX65</accession>
<gene>
    <name evidence="2" type="ORF">NPIL_133431</name>
</gene>
<comment type="caution">
    <text evidence="2">The sequence shown here is derived from an EMBL/GenBank/DDBJ whole genome shotgun (WGS) entry which is preliminary data.</text>
</comment>
<keyword evidence="3" id="KW-1185">Reference proteome</keyword>
<organism evidence="2 3">
    <name type="scientific">Nephila pilipes</name>
    <name type="common">Giant wood spider</name>
    <name type="synonym">Nephila maculata</name>
    <dbReference type="NCBI Taxonomy" id="299642"/>
    <lineage>
        <taxon>Eukaryota</taxon>
        <taxon>Metazoa</taxon>
        <taxon>Ecdysozoa</taxon>
        <taxon>Arthropoda</taxon>
        <taxon>Chelicerata</taxon>
        <taxon>Arachnida</taxon>
        <taxon>Araneae</taxon>
        <taxon>Araneomorphae</taxon>
        <taxon>Entelegynae</taxon>
        <taxon>Araneoidea</taxon>
        <taxon>Nephilidae</taxon>
        <taxon>Nephila</taxon>
    </lineage>
</organism>
<feature type="region of interest" description="Disordered" evidence="1">
    <location>
        <begin position="70"/>
        <end position="92"/>
    </location>
</feature>
<evidence type="ECO:0000313" key="3">
    <source>
        <dbReference type="Proteomes" id="UP000887013"/>
    </source>
</evidence>
<evidence type="ECO:0000313" key="2">
    <source>
        <dbReference type="EMBL" id="GFS82357.1"/>
    </source>
</evidence>
<proteinExistence type="predicted"/>
<dbReference type="Proteomes" id="UP000887013">
    <property type="component" value="Unassembled WGS sequence"/>
</dbReference>